<evidence type="ECO:0000313" key="1">
    <source>
        <dbReference type="EMBL" id="KAL1529201.1"/>
    </source>
</evidence>
<organism evidence="1 2">
    <name type="scientific">Prymnesium parvum</name>
    <name type="common">Toxic golden alga</name>
    <dbReference type="NCBI Taxonomy" id="97485"/>
    <lineage>
        <taxon>Eukaryota</taxon>
        <taxon>Haptista</taxon>
        <taxon>Haptophyta</taxon>
        <taxon>Prymnesiophyceae</taxon>
        <taxon>Prymnesiales</taxon>
        <taxon>Prymnesiaceae</taxon>
        <taxon>Prymnesium</taxon>
    </lineage>
</organism>
<name>A0AB34K8K4_PRYPA</name>
<evidence type="ECO:0000313" key="2">
    <source>
        <dbReference type="Proteomes" id="UP001515480"/>
    </source>
</evidence>
<gene>
    <name evidence="1" type="ORF">AB1Y20_000159</name>
</gene>
<dbReference type="Proteomes" id="UP001515480">
    <property type="component" value="Unassembled WGS sequence"/>
</dbReference>
<comment type="caution">
    <text evidence="1">The sequence shown here is derived from an EMBL/GenBank/DDBJ whole genome shotgun (WGS) entry which is preliminary data.</text>
</comment>
<reference evidence="1 2" key="1">
    <citation type="journal article" date="2024" name="Science">
        <title>Giant polyketide synthase enzymes in the biosynthesis of giant marine polyether toxins.</title>
        <authorList>
            <person name="Fallon T.R."/>
            <person name="Shende V.V."/>
            <person name="Wierzbicki I.H."/>
            <person name="Pendleton A.L."/>
            <person name="Watervoot N.F."/>
            <person name="Auber R.P."/>
            <person name="Gonzalez D.J."/>
            <person name="Wisecaver J.H."/>
            <person name="Moore B.S."/>
        </authorList>
    </citation>
    <scope>NUCLEOTIDE SEQUENCE [LARGE SCALE GENOMIC DNA]</scope>
    <source>
        <strain evidence="1 2">12B1</strain>
    </source>
</reference>
<sequence>MLAGGCVLAVSRKQDCVTTSTAHAEIVSASGLSSDIVHARLFCDDLGIPQDKATVLDVDNKAVFDVSRNYTATKNLRHLDRRAFRVRELSFSETLVVRLVASVDNCADVLTKPLDRQPFYKFRRVLLNVVDAATHFLRVFGVFRLQTSLN</sequence>
<dbReference type="CDD" id="cd09272">
    <property type="entry name" value="RNase_HI_RT_Ty1"/>
    <property type="match status" value="1"/>
</dbReference>
<keyword evidence="2" id="KW-1185">Reference proteome</keyword>
<dbReference type="AlphaFoldDB" id="A0AB34K8K4"/>
<dbReference type="EMBL" id="JBGBPQ010000001">
    <property type="protein sequence ID" value="KAL1529201.1"/>
    <property type="molecule type" value="Genomic_DNA"/>
</dbReference>
<protein>
    <submittedName>
        <fullName evidence="1">Uncharacterized protein</fullName>
    </submittedName>
</protein>
<proteinExistence type="predicted"/>
<accession>A0AB34K8K4</accession>